<name>A0A0C3HEE8_OIDMZ</name>
<reference evidence="1 2" key="1">
    <citation type="submission" date="2014-04" db="EMBL/GenBank/DDBJ databases">
        <authorList>
            <consortium name="DOE Joint Genome Institute"/>
            <person name="Kuo A."/>
            <person name="Martino E."/>
            <person name="Perotto S."/>
            <person name="Kohler A."/>
            <person name="Nagy L.G."/>
            <person name="Floudas D."/>
            <person name="Copeland A."/>
            <person name="Barry K.W."/>
            <person name="Cichocki N."/>
            <person name="Veneault-Fourrey C."/>
            <person name="LaButti K."/>
            <person name="Lindquist E.A."/>
            <person name="Lipzen A."/>
            <person name="Lundell T."/>
            <person name="Morin E."/>
            <person name="Murat C."/>
            <person name="Sun H."/>
            <person name="Tunlid A."/>
            <person name="Henrissat B."/>
            <person name="Grigoriev I.V."/>
            <person name="Hibbett D.S."/>
            <person name="Martin F."/>
            <person name="Nordberg H.P."/>
            <person name="Cantor M.N."/>
            <person name="Hua S.X."/>
        </authorList>
    </citation>
    <scope>NUCLEOTIDE SEQUENCE [LARGE SCALE GENOMIC DNA]</scope>
    <source>
        <strain evidence="1 2">Zn</strain>
    </source>
</reference>
<evidence type="ECO:0000313" key="2">
    <source>
        <dbReference type="Proteomes" id="UP000054321"/>
    </source>
</evidence>
<dbReference type="OrthoDB" id="5030973at2759"/>
<dbReference type="HOGENOM" id="CLU_946979_0_0_1"/>
<accession>A0A0C3HEE8</accession>
<proteinExistence type="predicted"/>
<organism evidence="1 2">
    <name type="scientific">Oidiodendron maius (strain Zn)</name>
    <dbReference type="NCBI Taxonomy" id="913774"/>
    <lineage>
        <taxon>Eukaryota</taxon>
        <taxon>Fungi</taxon>
        <taxon>Dikarya</taxon>
        <taxon>Ascomycota</taxon>
        <taxon>Pezizomycotina</taxon>
        <taxon>Leotiomycetes</taxon>
        <taxon>Leotiomycetes incertae sedis</taxon>
        <taxon>Myxotrichaceae</taxon>
        <taxon>Oidiodendron</taxon>
    </lineage>
</organism>
<dbReference type="EMBL" id="KN832877">
    <property type="protein sequence ID" value="KIN00662.1"/>
    <property type="molecule type" value="Genomic_DNA"/>
</dbReference>
<gene>
    <name evidence="1" type="ORF">OIDMADRAFT_55238</name>
</gene>
<dbReference type="AlphaFoldDB" id="A0A0C3HEE8"/>
<sequence>MAEEGTTVIITDLDISEPALAPQLKHELDIAPASAVKALFAQTAEPSAKTSFSTVLRTIQYGQYSSCPALLLIFDANCQYPGQNRITQAFLTFSFLPLDPSEEEMEAAYPVIVRRAPEIFLGETLSESIARNLNLSLGVTGGNFAQGSAAWSRGSQVERLRATKITSSVRSAKRKLLGTQSRLAILVEENGPQKRGIPHAFSGACIVVLPEGVKGCRMQINVEVELQGVLNKEGLERLVSFWRKSRVDRTPMLEFKLGEEKGVLETWAGGEDWADMKLGDLIMPLEIPKLPEGY</sequence>
<dbReference type="Proteomes" id="UP000054321">
    <property type="component" value="Unassembled WGS sequence"/>
</dbReference>
<reference evidence="2" key="2">
    <citation type="submission" date="2015-01" db="EMBL/GenBank/DDBJ databases">
        <title>Evolutionary Origins and Diversification of the Mycorrhizal Mutualists.</title>
        <authorList>
            <consortium name="DOE Joint Genome Institute"/>
            <consortium name="Mycorrhizal Genomics Consortium"/>
            <person name="Kohler A."/>
            <person name="Kuo A."/>
            <person name="Nagy L.G."/>
            <person name="Floudas D."/>
            <person name="Copeland A."/>
            <person name="Barry K.W."/>
            <person name="Cichocki N."/>
            <person name="Veneault-Fourrey C."/>
            <person name="LaButti K."/>
            <person name="Lindquist E.A."/>
            <person name="Lipzen A."/>
            <person name="Lundell T."/>
            <person name="Morin E."/>
            <person name="Murat C."/>
            <person name="Riley R."/>
            <person name="Ohm R."/>
            <person name="Sun H."/>
            <person name="Tunlid A."/>
            <person name="Henrissat B."/>
            <person name="Grigoriev I.V."/>
            <person name="Hibbett D.S."/>
            <person name="Martin F."/>
        </authorList>
    </citation>
    <scope>NUCLEOTIDE SEQUENCE [LARGE SCALE GENOMIC DNA]</scope>
    <source>
        <strain evidence="2">Zn</strain>
    </source>
</reference>
<dbReference type="InParanoid" id="A0A0C3HEE8"/>
<evidence type="ECO:0000313" key="1">
    <source>
        <dbReference type="EMBL" id="KIN00662.1"/>
    </source>
</evidence>
<protein>
    <submittedName>
        <fullName evidence="1">Uncharacterized protein</fullName>
    </submittedName>
</protein>
<keyword evidence="2" id="KW-1185">Reference proteome</keyword>